<dbReference type="EMBL" id="BHZD01000001">
    <property type="protein sequence ID" value="GCD47114.1"/>
    <property type="molecule type" value="Genomic_DNA"/>
</dbReference>
<comment type="caution">
    <text evidence="11">The sequence shown here is derived from an EMBL/GenBank/DDBJ whole genome shotgun (WGS) entry which is preliminary data.</text>
</comment>
<accession>A0A401WCP7</accession>
<feature type="region of interest" description="Disordered" evidence="9">
    <location>
        <begin position="124"/>
        <end position="176"/>
    </location>
</feature>
<dbReference type="AlphaFoldDB" id="A0A401WCP7"/>
<evidence type="ECO:0000256" key="5">
    <source>
        <dbReference type="ARBA" id="ARBA00022964"/>
    </source>
</evidence>
<dbReference type="PROSITE" id="PS00082">
    <property type="entry name" value="EXTRADIOL_DIOXYGENAS"/>
    <property type="match status" value="1"/>
</dbReference>
<keyword evidence="3" id="KW-0479">Metal-binding</keyword>
<name>A0A401WCP7_STREY</name>
<dbReference type="GO" id="GO:0051213">
    <property type="term" value="F:dioxygenase activity"/>
    <property type="evidence" value="ECO:0007669"/>
    <property type="project" value="UniProtKB-KW"/>
</dbReference>
<evidence type="ECO:0000256" key="4">
    <source>
        <dbReference type="ARBA" id="ARBA00022797"/>
    </source>
</evidence>
<proteinExistence type="inferred from homology"/>
<evidence type="ECO:0000256" key="7">
    <source>
        <dbReference type="ARBA" id="ARBA00023004"/>
    </source>
</evidence>
<keyword evidence="7 8" id="KW-0408">Iron</keyword>
<sequence>MSVQLNHIIIHSRDNRESAIFLADILGLDIGTEWGPFLPVDTANGVTLDFATIPAESIVMQHYAFLISEAEFDTAFARIQQAGLTYYADPHGKHPGEINHNDGGRGVYFFDPAGHAMELITRPYGGGTPEQASAALKETSAARQEASDRPTEASASAVEVPDSEGEMSGGAVEASGGAVAVSAGSVEMPGGAAGVPGGVEATSSA</sequence>
<evidence type="ECO:0000313" key="12">
    <source>
        <dbReference type="Proteomes" id="UP000286746"/>
    </source>
</evidence>
<dbReference type="InterPro" id="IPR037523">
    <property type="entry name" value="VOC_core"/>
</dbReference>
<dbReference type="SUPFAM" id="SSF54593">
    <property type="entry name" value="Glyoxalase/Bleomycin resistance protein/Dihydroxybiphenyl dioxygenase"/>
    <property type="match status" value="1"/>
</dbReference>
<dbReference type="GO" id="GO:0008198">
    <property type="term" value="F:ferrous iron binding"/>
    <property type="evidence" value="ECO:0007669"/>
    <property type="project" value="InterPro"/>
</dbReference>
<evidence type="ECO:0000259" key="10">
    <source>
        <dbReference type="PROSITE" id="PS51819"/>
    </source>
</evidence>
<dbReference type="InterPro" id="IPR029068">
    <property type="entry name" value="Glyas_Bleomycin-R_OHBP_Dase"/>
</dbReference>
<dbReference type="InterPro" id="IPR000486">
    <property type="entry name" value="Xdiol_ring_cleave_dOase_1/2"/>
</dbReference>
<feature type="region of interest" description="Disordered" evidence="9">
    <location>
        <begin position="186"/>
        <end position="205"/>
    </location>
</feature>
<organism evidence="11 12">
    <name type="scientific">Streptomyces paromomycinus</name>
    <name type="common">Streptomyces rimosus subsp. paromomycinus</name>
    <dbReference type="NCBI Taxonomy" id="92743"/>
    <lineage>
        <taxon>Bacteria</taxon>
        <taxon>Bacillati</taxon>
        <taxon>Actinomycetota</taxon>
        <taxon>Actinomycetes</taxon>
        <taxon>Kitasatosporales</taxon>
        <taxon>Streptomycetaceae</taxon>
        <taxon>Streptomyces</taxon>
    </lineage>
</organism>
<evidence type="ECO:0000256" key="9">
    <source>
        <dbReference type="SAM" id="MobiDB-lite"/>
    </source>
</evidence>
<dbReference type="PROSITE" id="PS51819">
    <property type="entry name" value="VOC"/>
    <property type="match status" value="1"/>
</dbReference>
<keyword evidence="12" id="KW-1185">Reference proteome</keyword>
<dbReference type="Gene3D" id="3.10.180.10">
    <property type="entry name" value="2,3-Dihydroxybiphenyl 1,2-Dioxygenase, domain 1"/>
    <property type="match status" value="1"/>
</dbReference>
<evidence type="ECO:0000256" key="3">
    <source>
        <dbReference type="ARBA" id="ARBA00022723"/>
    </source>
</evidence>
<dbReference type="InterPro" id="IPR004360">
    <property type="entry name" value="Glyas_Fos-R_dOase_dom"/>
</dbReference>
<comment type="cofactor">
    <cofactor evidence="1 8">
        <name>Fe(2+)</name>
        <dbReference type="ChEBI" id="CHEBI:29033"/>
    </cofactor>
</comment>
<dbReference type="Proteomes" id="UP000286746">
    <property type="component" value="Unassembled WGS sequence"/>
</dbReference>
<evidence type="ECO:0000256" key="2">
    <source>
        <dbReference type="ARBA" id="ARBA00008784"/>
    </source>
</evidence>
<evidence type="ECO:0000313" key="11">
    <source>
        <dbReference type="EMBL" id="GCD47114.1"/>
    </source>
</evidence>
<dbReference type="CDD" id="cd08351">
    <property type="entry name" value="ChaP_like"/>
    <property type="match status" value="1"/>
</dbReference>
<keyword evidence="4 8" id="KW-0058">Aromatic hydrocarbons catabolism</keyword>
<keyword evidence="5 8" id="KW-0223">Dioxygenase</keyword>
<evidence type="ECO:0000256" key="1">
    <source>
        <dbReference type="ARBA" id="ARBA00001954"/>
    </source>
</evidence>
<comment type="similarity">
    <text evidence="2 8">Belongs to the extradiol ring-cleavage dioxygenase family.</text>
</comment>
<feature type="domain" description="VOC" evidence="10">
    <location>
        <begin position="4"/>
        <end position="122"/>
    </location>
</feature>
<evidence type="ECO:0000256" key="8">
    <source>
        <dbReference type="RuleBase" id="RU000683"/>
    </source>
</evidence>
<reference evidence="11 12" key="1">
    <citation type="submission" date="2018-11" db="EMBL/GenBank/DDBJ databases">
        <title>Whole genome sequence of Streptomyces paromomycinus NBRC 15454(T).</title>
        <authorList>
            <person name="Komaki H."/>
            <person name="Tamura T."/>
        </authorList>
    </citation>
    <scope>NUCLEOTIDE SEQUENCE [LARGE SCALE GENOMIC DNA]</scope>
    <source>
        <strain evidence="11 12">NBRC 15454</strain>
    </source>
</reference>
<evidence type="ECO:0000256" key="6">
    <source>
        <dbReference type="ARBA" id="ARBA00023002"/>
    </source>
</evidence>
<keyword evidence="6 8" id="KW-0560">Oxidoreductase</keyword>
<gene>
    <name evidence="11" type="primary">ggt</name>
    <name evidence="11" type="ORF">GKJPGBOP_06871</name>
</gene>
<protein>
    <submittedName>
        <fullName evidence="11">Gamma-glutamyltranspeptidase</fullName>
    </submittedName>
</protein>
<dbReference type="Pfam" id="PF00903">
    <property type="entry name" value="Glyoxalase"/>
    <property type="match status" value="1"/>
</dbReference>